<evidence type="ECO:0000259" key="1">
    <source>
        <dbReference type="Pfam" id="PF03432"/>
    </source>
</evidence>
<dbReference type="Proteomes" id="UP001501337">
    <property type="component" value="Unassembled WGS sequence"/>
</dbReference>
<sequence>MIHKKKEFSPDALGRLKYIYGAKHEHKVEHVRPIQGSCFAEPVIEYDEKGKIASIDFDDVNDELEMQGLLHQGKGEKLYSHYIISLAPGEKLTDEQWSDVLQDYMGAMGYDAALTKYTAVVHGDTDLEHMHIVACRVVSELGGPLVDDTNDYDLGLSSMRRLELKYGLRVVPNPEDNFGKDYSKDEMKGYGSRDNAKNADEGSIIRARINDLWAKNKPVTFEDLALSLKEKGVDIKCRPGSPTPSGICYKLTASDNWISGTRIKKTRLTFEKLMSKEGIDYAPARDDKYLALSGVLLGLKDMLALSPKEPAALTPKKSPDLASTVAPKKRAPRKLAPVEIICGYRVYIPLNNLHLSAAERNGLEMPLYKSTTNKRATYTSWDFILNMAANFSKTKRERALEAQMAELLRFVEEMMKLLFGTLPSESVFITHGAEAEQIYGINKVKEREVKDVQDKKAKEIADEIKKEEQWIDGARLQEIPGTRYDWDADCSMALVPREFQQTWR</sequence>
<comment type="caution">
    <text evidence="2">The sequence shown here is derived from an EMBL/GenBank/DDBJ whole genome shotgun (WGS) entry which is preliminary data.</text>
</comment>
<keyword evidence="3" id="KW-1185">Reference proteome</keyword>
<evidence type="ECO:0000313" key="2">
    <source>
        <dbReference type="EMBL" id="GAA3954531.1"/>
    </source>
</evidence>
<accession>A0ABP7NUQ0</accession>
<proteinExistence type="predicted"/>
<dbReference type="Pfam" id="PF03432">
    <property type="entry name" value="Relaxase"/>
    <property type="match status" value="1"/>
</dbReference>
<gene>
    <name evidence="2" type="ORF">GCM10022278_11470</name>
</gene>
<organism evidence="2 3">
    <name type="scientific">Allohahella marinimesophila</name>
    <dbReference type="NCBI Taxonomy" id="1054972"/>
    <lineage>
        <taxon>Bacteria</taxon>
        <taxon>Pseudomonadati</taxon>
        <taxon>Pseudomonadota</taxon>
        <taxon>Gammaproteobacteria</taxon>
        <taxon>Oceanospirillales</taxon>
        <taxon>Hahellaceae</taxon>
        <taxon>Allohahella</taxon>
    </lineage>
</organism>
<reference evidence="3" key="1">
    <citation type="journal article" date="2019" name="Int. J. Syst. Evol. Microbiol.">
        <title>The Global Catalogue of Microorganisms (GCM) 10K type strain sequencing project: providing services to taxonomists for standard genome sequencing and annotation.</title>
        <authorList>
            <consortium name="The Broad Institute Genomics Platform"/>
            <consortium name="The Broad Institute Genome Sequencing Center for Infectious Disease"/>
            <person name="Wu L."/>
            <person name="Ma J."/>
        </authorList>
    </citation>
    <scope>NUCLEOTIDE SEQUENCE [LARGE SCALE GENOMIC DNA]</scope>
    <source>
        <strain evidence="3">JCM 17555</strain>
    </source>
</reference>
<dbReference type="InterPro" id="IPR005094">
    <property type="entry name" value="Endonuclease_MobA/VirD2"/>
</dbReference>
<evidence type="ECO:0000313" key="3">
    <source>
        <dbReference type="Proteomes" id="UP001501337"/>
    </source>
</evidence>
<name>A0ABP7NUQ0_9GAMM</name>
<protein>
    <recommendedName>
        <fullName evidence="1">MobA/VirD2-like nuclease domain-containing protein</fullName>
    </recommendedName>
</protein>
<feature type="domain" description="MobA/VirD2-like nuclease" evidence="1">
    <location>
        <begin position="50"/>
        <end position="168"/>
    </location>
</feature>
<dbReference type="RefSeq" id="WP_344804222.1">
    <property type="nucleotide sequence ID" value="NZ_BAABBO010000007.1"/>
</dbReference>
<dbReference type="EMBL" id="BAABBO010000007">
    <property type="protein sequence ID" value="GAA3954531.1"/>
    <property type="molecule type" value="Genomic_DNA"/>
</dbReference>